<dbReference type="PANTHER" id="PTHR11575">
    <property type="entry name" value="5'-NUCLEOTIDASE-RELATED"/>
    <property type="match status" value="1"/>
</dbReference>
<dbReference type="GO" id="GO:0005886">
    <property type="term" value="C:plasma membrane"/>
    <property type="evidence" value="ECO:0007669"/>
    <property type="project" value="TreeGrafter"/>
</dbReference>
<evidence type="ECO:0000256" key="2">
    <source>
        <dbReference type="ARBA" id="ARBA00012643"/>
    </source>
</evidence>
<comment type="caution">
    <text evidence="3">The sequence shown here is derived from an EMBL/GenBank/DDBJ whole genome shotgun (WGS) entry which is preliminary data.</text>
</comment>
<dbReference type="GO" id="GO:0006196">
    <property type="term" value="P:AMP catabolic process"/>
    <property type="evidence" value="ECO:0007669"/>
    <property type="project" value="TreeGrafter"/>
</dbReference>
<evidence type="ECO:0000313" key="3">
    <source>
        <dbReference type="EMBL" id="KAJ8935104.1"/>
    </source>
</evidence>
<sequence>MYERLFFLDEIESVKNESEWLDRLGVKIIIVLGHSGYKLDQKIAEQVPLVDVVVGGHTNTFLWNGPQPDTEKVEDLYPKVITQASGKKVPVVQAYAYTKYLGM</sequence>
<proteinExistence type="predicted"/>
<dbReference type="PANTHER" id="PTHR11575:SF24">
    <property type="entry name" value="5'-NUCLEOTIDASE"/>
    <property type="match status" value="1"/>
</dbReference>
<dbReference type="SUPFAM" id="SSF56300">
    <property type="entry name" value="Metallo-dependent phosphatases"/>
    <property type="match status" value="1"/>
</dbReference>
<protein>
    <recommendedName>
        <fullName evidence="2">5'-nucleotidase</fullName>
        <ecNumber evidence="2">3.1.3.5</ecNumber>
    </recommendedName>
</protein>
<dbReference type="EC" id="3.1.3.5" evidence="2"/>
<gene>
    <name evidence="3" type="ORF">NQ314_013000</name>
</gene>
<dbReference type="AlphaFoldDB" id="A0AAV8X936"/>
<comment type="catalytic activity">
    <reaction evidence="1">
        <text>a ribonucleoside 5'-phosphate + H2O = a ribonucleoside + phosphate</text>
        <dbReference type="Rhea" id="RHEA:12484"/>
        <dbReference type="ChEBI" id="CHEBI:15377"/>
        <dbReference type="ChEBI" id="CHEBI:18254"/>
        <dbReference type="ChEBI" id="CHEBI:43474"/>
        <dbReference type="ChEBI" id="CHEBI:58043"/>
        <dbReference type="EC" id="3.1.3.5"/>
    </reaction>
</comment>
<name>A0AAV8X936_9CUCU</name>
<reference evidence="3" key="1">
    <citation type="journal article" date="2023" name="Insect Mol. Biol.">
        <title>Genome sequencing provides insights into the evolution of gene families encoding plant cell wall-degrading enzymes in longhorned beetles.</title>
        <authorList>
            <person name="Shin N.R."/>
            <person name="Okamura Y."/>
            <person name="Kirsch R."/>
            <person name="Pauchet Y."/>
        </authorList>
    </citation>
    <scope>NUCLEOTIDE SEQUENCE</scope>
    <source>
        <strain evidence="3">RBIC_L_NR</strain>
    </source>
</reference>
<dbReference type="Proteomes" id="UP001162156">
    <property type="component" value="Unassembled WGS sequence"/>
</dbReference>
<accession>A0AAV8X936</accession>
<dbReference type="PRINTS" id="PR01607">
    <property type="entry name" value="APYRASEFAMLY"/>
</dbReference>
<dbReference type="InterPro" id="IPR006179">
    <property type="entry name" value="5_nucleotidase/apyrase"/>
</dbReference>
<dbReference type="Gene3D" id="3.60.21.10">
    <property type="match status" value="1"/>
</dbReference>
<dbReference type="EMBL" id="JANEYF010003623">
    <property type="protein sequence ID" value="KAJ8935104.1"/>
    <property type="molecule type" value="Genomic_DNA"/>
</dbReference>
<dbReference type="GO" id="GO:0008253">
    <property type="term" value="F:5'-nucleotidase activity"/>
    <property type="evidence" value="ECO:0007669"/>
    <property type="project" value="UniProtKB-EC"/>
</dbReference>
<keyword evidence="4" id="KW-1185">Reference proteome</keyword>
<dbReference type="InterPro" id="IPR029052">
    <property type="entry name" value="Metallo-depent_PP-like"/>
</dbReference>
<evidence type="ECO:0000313" key="4">
    <source>
        <dbReference type="Proteomes" id="UP001162156"/>
    </source>
</evidence>
<organism evidence="3 4">
    <name type="scientific">Rhamnusium bicolor</name>
    <dbReference type="NCBI Taxonomy" id="1586634"/>
    <lineage>
        <taxon>Eukaryota</taxon>
        <taxon>Metazoa</taxon>
        <taxon>Ecdysozoa</taxon>
        <taxon>Arthropoda</taxon>
        <taxon>Hexapoda</taxon>
        <taxon>Insecta</taxon>
        <taxon>Pterygota</taxon>
        <taxon>Neoptera</taxon>
        <taxon>Endopterygota</taxon>
        <taxon>Coleoptera</taxon>
        <taxon>Polyphaga</taxon>
        <taxon>Cucujiformia</taxon>
        <taxon>Chrysomeloidea</taxon>
        <taxon>Cerambycidae</taxon>
        <taxon>Lepturinae</taxon>
        <taxon>Rhagiini</taxon>
        <taxon>Rhamnusium</taxon>
    </lineage>
</organism>
<evidence type="ECO:0000256" key="1">
    <source>
        <dbReference type="ARBA" id="ARBA00000815"/>
    </source>
</evidence>